<dbReference type="GO" id="GO:0005524">
    <property type="term" value="F:ATP binding"/>
    <property type="evidence" value="ECO:0007669"/>
    <property type="project" value="InterPro"/>
</dbReference>
<dbReference type="SMART" id="SM00220">
    <property type="entry name" value="S_TKc"/>
    <property type="match status" value="1"/>
</dbReference>
<keyword evidence="2" id="KW-0472">Membrane</keyword>
<keyword evidence="2" id="KW-0812">Transmembrane</keyword>
<dbReference type="RefSeq" id="XP_037216172.1">
    <property type="nucleotide sequence ID" value="XM_037366778.1"/>
</dbReference>
<dbReference type="PANTHER" id="PTHR44167:SF24">
    <property type="entry name" value="SERINE_THREONINE-PROTEIN KINASE CHK2"/>
    <property type="match status" value="1"/>
</dbReference>
<keyword evidence="4" id="KW-0723">Serine/threonine-protein kinase</keyword>
<dbReference type="EMBL" id="JACAZF010000009">
    <property type="protein sequence ID" value="KAF7294809.1"/>
    <property type="molecule type" value="Genomic_DNA"/>
</dbReference>
<protein>
    <submittedName>
        <fullName evidence="4">Serine/threonine protein kinase</fullName>
    </submittedName>
</protein>
<keyword evidence="4" id="KW-0418">Kinase</keyword>
<feature type="transmembrane region" description="Helical" evidence="2">
    <location>
        <begin position="558"/>
        <end position="580"/>
    </location>
</feature>
<organism evidence="4 5">
    <name type="scientific">Mycena indigotica</name>
    <dbReference type="NCBI Taxonomy" id="2126181"/>
    <lineage>
        <taxon>Eukaryota</taxon>
        <taxon>Fungi</taxon>
        <taxon>Dikarya</taxon>
        <taxon>Basidiomycota</taxon>
        <taxon>Agaricomycotina</taxon>
        <taxon>Agaricomycetes</taxon>
        <taxon>Agaricomycetidae</taxon>
        <taxon>Agaricales</taxon>
        <taxon>Marasmiineae</taxon>
        <taxon>Mycenaceae</taxon>
        <taxon>Mycena</taxon>
    </lineage>
</organism>
<dbReference type="Proteomes" id="UP000636479">
    <property type="component" value="Unassembled WGS sequence"/>
</dbReference>
<keyword evidence="5" id="KW-1185">Reference proteome</keyword>
<dbReference type="Gene3D" id="1.10.510.10">
    <property type="entry name" value="Transferase(Phosphotransferase) domain 1"/>
    <property type="match status" value="1"/>
</dbReference>
<dbReference type="GO" id="GO:0044773">
    <property type="term" value="P:mitotic DNA damage checkpoint signaling"/>
    <property type="evidence" value="ECO:0007669"/>
    <property type="project" value="TreeGrafter"/>
</dbReference>
<feature type="domain" description="Protein kinase" evidence="3">
    <location>
        <begin position="324"/>
        <end position="646"/>
    </location>
</feature>
<evidence type="ECO:0000313" key="5">
    <source>
        <dbReference type="Proteomes" id="UP000636479"/>
    </source>
</evidence>
<feature type="region of interest" description="Disordered" evidence="1">
    <location>
        <begin position="88"/>
        <end position="110"/>
    </location>
</feature>
<evidence type="ECO:0000313" key="4">
    <source>
        <dbReference type="EMBL" id="KAF7294809.1"/>
    </source>
</evidence>
<evidence type="ECO:0000256" key="2">
    <source>
        <dbReference type="SAM" id="Phobius"/>
    </source>
</evidence>
<dbReference type="PROSITE" id="PS50011">
    <property type="entry name" value="PROTEIN_KINASE_DOM"/>
    <property type="match status" value="1"/>
</dbReference>
<proteinExistence type="predicted"/>
<name>A0A8H6VUW3_9AGAR</name>
<dbReference type="AlphaFoldDB" id="A0A8H6VUW3"/>
<evidence type="ECO:0000259" key="3">
    <source>
        <dbReference type="PROSITE" id="PS50011"/>
    </source>
</evidence>
<dbReference type="GO" id="GO:0005634">
    <property type="term" value="C:nucleus"/>
    <property type="evidence" value="ECO:0007669"/>
    <property type="project" value="TreeGrafter"/>
</dbReference>
<gene>
    <name evidence="4" type="ORF">MIND_01018600</name>
</gene>
<accession>A0A8H6VUW3</accession>
<dbReference type="InterPro" id="IPR008266">
    <property type="entry name" value="Tyr_kinase_AS"/>
</dbReference>
<dbReference type="InterPro" id="IPR000719">
    <property type="entry name" value="Prot_kinase_dom"/>
</dbReference>
<dbReference type="GO" id="GO:0004674">
    <property type="term" value="F:protein serine/threonine kinase activity"/>
    <property type="evidence" value="ECO:0007669"/>
    <property type="project" value="UniProtKB-KW"/>
</dbReference>
<dbReference type="OrthoDB" id="3067618at2759"/>
<reference evidence="4" key="1">
    <citation type="submission" date="2020-05" db="EMBL/GenBank/DDBJ databases">
        <title>Mycena genomes resolve the evolution of fungal bioluminescence.</title>
        <authorList>
            <person name="Tsai I.J."/>
        </authorList>
    </citation>
    <scope>NUCLEOTIDE SEQUENCE</scope>
    <source>
        <strain evidence="4">171206Taipei</strain>
    </source>
</reference>
<evidence type="ECO:0000256" key="1">
    <source>
        <dbReference type="SAM" id="MobiDB-lite"/>
    </source>
</evidence>
<dbReference type="PROSITE" id="PS00109">
    <property type="entry name" value="PROTEIN_KINASE_TYR"/>
    <property type="match status" value="1"/>
</dbReference>
<dbReference type="Pfam" id="PF00069">
    <property type="entry name" value="Pkinase"/>
    <property type="match status" value="1"/>
</dbReference>
<keyword evidence="4" id="KW-0808">Transferase</keyword>
<dbReference type="InterPro" id="IPR011009">
    <property type="entry name" value="Kinase-like_dom_sf"/>
</dbReference>
<keyword evidence="2" id="KW-1133">Transmembrane helix</keyword>
<sequence length="646" mass="73933">MSEPMEVNFATLIEEYNQFFGPLYGPSLIQAFTKLAKTSTPEEDDGHRASDLYNLIADIVRPIKTAYGNLSEAKQGLQDRVEELKKDTAFSRGQLEKSERQLEKSETRLQHEEEKYNQRFENILELTKKLAISETERNILQRQLDQARDHIFFLENSKTEFKYGKTLGHHGSRTRTQLWDELKSQNQVREISLKFSPTEEDVNNLAAATEMFKTLTRDKKDTWKVEKDMYKDLNELVRKLCPDGSYTIDTHMDHSVDTTIAWSPRIPNALFNIMFVIEWKHPSVSITTGGERGQMIDYLLAIRERLPAQSKFHGILSNFIESAVFEVNFRSDGTYTVQISTTNDLVSAVAYALNQSERKTIEFTLPESYKDNAEIFASTPEHFVAHAPLSNRQHPQVFPEASRVVIKVLSPKADDVSPNNWARVYWNELEMLKKVRQSKSIHIVEYLPDNFPTLVMVPFGRSINDNEASSTLKNAVTGVLAGLKHIHKCDVIHRDLRRSNVVLIQRGDKPQPVIIDFGCATDSWSKEIPYEGSALAVPPRLLLMNEDELYDPLFSDDLFAFILFVQTLLFPLAFVGFNVGRVNPNRDKSKFSSETHRLFQLWGDIKSSPTWGNFYAAACKEDYDSLADMANLFTTMDTTRRGKRSG</sequence>
<dbReference type="GeneID" id="59349294"/>
<dbReference type="PANTHER" id="PTHR44167">
    <property type="entry name" value="OVARIAN-SPECIFIC SERINE/THREONINE-PROTEIN KINASE LOK-RELATED"/>
    <property type="match status" value="1"/>
</dbReference>
<comment type="caution">
    <text evidence="4">The sequence shown here is derived from an EMBL/GenBank/DDBJ whole genome shotgun (WGS) entry which is preliminary data.</text>
</comment>
<dbReference type="SUPFAM" id="SSF56112">
    <property type="entry name" value="Protein kinase-like (PK-like)"/>
    <property type="match status" value="1"/>
</dbReference>